<accession>A0A8H3EWE0</accession>
<dbReference type="SUPFAM" id="SSF54695">
    <property type="entry name" value="POZ domain"/>
    <property type="match status" value="1"/>
</dbReference>
<reference evidence="2" key="1">
    <citation type="submission" date="2021-03" db="EMBL/GenBank/DDBJ databases">
        <authorList>
            <person name="Tagirdzhanova G."/>
        </authorList>
    </citation>
    <scope>NUCLEOTIDE SEQUENCE</scope>
</reference>
<comment type="caution">
    <text evidence="2">The sequence shown here is derived from an EMBL/GenBank/DDBJ whole genome shotgun (WGS) entry which is preliminary data.</text>
</comment>
<protein>
    <recommendedName>
        <fullName evidence="1">BTB domain-containing protein</fullName>
    </recommendedName>
</protein>
<dbReference type="CDD" id="cd18186">
    <property type="entry name" value="BTB_POZ_ZBTB_KLHL-like"/>
    <property type="match status" value="1"/>
</dbReference>
<name>A0A8H3EWE0_9LECA</name>
<dbReference type="PANTHER" id="PTHR47843">
    <property type="entry name" value="BTB DOMAIN-CONTAINING PROTEIN-RELATED"/>
    <property type="match status" value="1"/>
</dbReference>
<evidence type="ECO:0000259" key="1">
    <source>
        <dbReference type="PROSITE" id="PS50097"/>
    </source>
</evidence>
<dbReference type="PROSITE" id="PS50097">
    <property type="entry name" value="BTB"/>
    <property type="match status" value="1"/>
</dbReference>
<evidence type="ECO:0000313" key="2">
    <source>
        <dbReference type="EMBL" id="CAF9913008.1"/>
    </source>
</evidence>
<organism evidence="2 3">
    <name type="scientific">Heterodermia speciosa</name>
    <dbReference type="NCBI Taxonomy" id="116794"/>
    <lineage>
        <taxon>Eukaryota</taxon>
        <taxon>Fungi</taxon>
        <taxon>Dikarya</taxon>
        <taxon>Ascomycota</taxon>
        <taxon>Pezizomycotina</taxon>
        <taxon>Lecanoromycetes</taxon>
        <taxon>OSLEUM clade</taxon>
        <taxon>Lecanoromycetidae</taxon>
        <taxon>Caliciales</taxon>
        <taxon>Physciaceae</taxon>
        <taxon>Heterodermia</taxon>
    </lineage>
</organism>
<dbReference type="Gene3D" id="3.30.710.10">
    <property type="entry name" value="Potassium Channel Kv1.1, Chain A"/>
    <property type="match status" value="1"/>
</dbReference>
<dbReference type="Pfam" id="PF00651">
    <property type="entry name" value="BTB"/>
    <property type="match status" value="1"/>
</dbReference>
<dbReference type="AlphaFoldDB" id="A0A8H3EWE0"/>
<dbReference type="InterPro" id="IPR000210">
    <property type="entry name" value="BTB/POZ_dom"/>
</dbReference>
<feature type="domain" description="BTB" evidence="1">
    <location>
        <begin position="14"/>
        <end position="81"/>
    </location>
</feature>
<sequence length="272" mass="31053">MSTPIADDAIFTSKPFSFIVEGKPLYAHAALVSNCSEPFSRMIKGHLAEAQQGFAVLDDVDESTFTGFIRWIYSKDYPSREHYVEPKEEGGKGDDPVVTTYEEEGWGWGSWGKKDKKKKKKTEPAVRGYLRESFVSEQRNAEKPFTIAPARANKGPEEDYTEVFLGHARMYIFAEKYDIQPLKKLALQKLQHQLAIHTLYIDRVGDIFTLLRYVYANTAESAGGQEDMRAMLVHYIGVEMANLVKDDEMKELMLEEPDLLSDFLKMFANRVN</sequence>
<dbReference type="Proteomes" id="UP000664521">
    <property type="component" value="Unassembled WGS sequence"/>
</dbReference>
<dbReference type="EMBL" id="CAJPDS010000012">
    <property type="protein sequence ID" value="CAF9913008.1"/>
    <property type="molecule type" value="Genomic_DNA"/>
</dbReference>
<keyword evidence="3" id="KW-1185">Reference proteome</keyword>
<gene>
    <name evidence="2" type="ORF">HETSPECPRED_001291</name>
</gene>
<proteinExistence type="predicted"/>
<dbReference type="OrthoDB" id="9997739at2759"/>
<evidence type="ECO:0000313" key="3">
    <source>
        <dbReference type="Proteomes" id="UP000664521"/>
    </source>
</evidence>
<dbReference type="InterPro" id="IPR011333">
    <property type="entry name" value="SKP1/BTB/POZ_sf"/>
</dbReference>